<dbReference type="Proteomes" id="UP000225740">
    <property type="component" value="Unassembled WGS sequence"/>
</dbReference>
<sequence>MTVFDSDFLKRLEYLSLLSKRMFKGQLLAQRRTMQTGGGIEFADHREYISGDDLRYLDWNVYARHGDLLLKRFQEEEDLHVYMLLDTSASMNVAGSDSGHGDATGTKFLLAQQIVAALSYIALADLDRVSILAYDDRVRATMPLIRGKNQVLSLLRFLEQLECGGERTDLQSVVGDFVDRAPRTGLAIVVSDLYDQKGFRDGIDRLRYARFEPHVIQIHTPSEASPSFLGDMELVDCESGLQKKVTVTERKLRQYKKLFQAFLDDVETYCRNHGLSHTRATTEVPFDAVLLRMMRTAAVG</sequence>
<comment type="caution">
    <text evidence="2">The sequence shown here is derived from an EMBL/GenBank/DDBJ whole genome shotgun (WGS) entry which is preliminary data.</text>
</comment>
<dbReference type="RefSeq" id="WP_099262891.1">
    <property type="nucleotide sequence ID" value="NZ_NIZW01000020.1"/>
</dbReference>
<keyword evidence="3" id="KW-1185">Reference proteome</keyword>
<dbReference type="Gene3D" id="3.40.50.410">
    <property type="entry name" value="von Willebrand factor, type A domain"/>
    <property type="match status" value="1"/>
</dbReference>
<dbReference type="PANTHER" id="PTHR33608:SF7">
    <property type="entry name" value="DUF58 DOMAIN-CONTAINING PROTEIN"/>
    <property type="match status" value="1"/>
</dbReference>
<proteinExistence type="predicted"/>
<feature type="domain" description="VWFA" evidence="1">
    <location>
        <begin position="78"/>
        <end position="249"/>
    </location>
</feature>
<accession>A0A2G1W1Z1</accession>
<dbReference type="InterPro" id="IPR002881">
    <property type="entry name" value="DUF58"/>
</dbReference>
<dbReference type="EMBL" id="NIZW01000020">
    <property type="protein sequence ID" value="PHQ32991.1"/>
    <property type="molecule type" value="Genomic_DNA"/>
</dbReference>
<dbReference type="OrthoDB" id="9780819at2"/>
<dbReference type="AlphaFoldDB" id="A0A2G1W1Z1"/>
<dbReference type="CDD" id="cd00198">
    <property type="entry name" value="vWFA"/>
    <property type="match status" value="1"/>
</dbReference>
<evidence type="ECO:0000313" key="3">
    <source>
        <dbReference type="Proteomes" id="UP000225740"/>
    </source>
</evidence>
<dbReference type="InterPro" id="IPR002035">
    <property type="entry name" value="VWF_A"/>
</dbReference>
<name>A0A2G1W1Z1_9BACT</name>
<evidence type="ECO:0000259" key="1">
    <source>
        <dbReference type="SMART" id="SM00327"/>
    </source>
</evidence>
<organism evidence="2 3">
    <name type="scientific">Rhodopirellula bahusiensis</name>
    <dbReference type="NCBI Taxonomy" id="2014065"/>
    <lineage>
        <taxon>Bacteria</taxon>
        <taxon>Pseudomonadati</taxon>
        <taxon>Planctomycetota</taxon>
        <taxon>Planctomycetia</taxon>
        <taxon>Pirellulales</taxon>
        <taxon>Pirellulaceae</taxon>
        <taxon>Rhodopirellula</taxon>
    </lineage>
</organism>
<protein>
    <submittedName>
        <fullName evidence="2">DUF58 domain-containing protein</fullName>
    </submittedName>
</protein>
<evidence type="ECO:0000313" key="2">
    <source>
        <dbReference type="EMBL" id="PHQ32991.1"/>
    </source>
</evidence>
<dbReference type="GeneID" id="90610729"/>
<reference evidence="2 3" key="1">
    <citation type="submission" date="2017-06" db="EMBL/GenBank/DDBJ databases">
        <title>Description of Rhodopirellula bahusiensis sp. nov.</title>
        <authorList>
            <person name="Kizina J."/>
            <person name="Harder J."/>
        </authorList>
    </citation>
    <scope>NUCLEOTIDE SEQUENCE [LARGE SCALE GENOMIC DNA]</scope>
    <source>
        <strain evidence="2 3">SWK21</strain>
    </source>
</reference>
<dbReference type="PANTHER" id="PTHR33608">
    <property type="entry name" value="BLL2464 PROTEIN"/>
    <property type="match status" value="1"/>
</dbReference>
<gene>
    <name evidence="2" type="ORF">CEE69_22445</name>
</gene>
<dbReference type="SMART" id="SM00327">
    <property type="entry name" value="VWA"/>
    <property type="match status" value="1"/>
</dbReference>
<dbReference type="SUPFAM" id="SSF53300">
    <property type="entry name" value="vWA-like"/>
    <property type="match status" value="1"/>
</dbReference>
<dbReference type="InterPro" id="IPR036465">
    <property type="entry name" value="vWFA_dom_sf"/>
</dbReference>
<dbReference type="Pfam" id="PF01882">
    <property type="entry name" value="DUF58"/>
    <property type="match status" value="1"/>
</dbReference>